<dbReference type="GO" id="GO:0008081">
    <property type="term" value="F:phosphoric diester hydrolase activity"/>
    <property type="evidence" value="ECO:0007669"/>
    <property type="project" value="InterPro"/>
</dbReference>
<feature type="domain" description="GP-PDE" evidence="1">
    <location>
        <begin position="1"/>
        <end position="36"/>
    </location>
</feature>
<dbReference type="PROSITE" id="PS51704">
    <property type="entry name" value="GP_PDE"/>
    <property type="match status" value="1"/>
</dbReference>
<feature type="non-terminal residue" evidence="2">
    <location>
        <position position="36"/>
    </location>
</feature>
<gene>
    <name evidence="2" type="ORF">BYL167_LOCUS49214</name>
</gene>
<comment type="caution">
    <text evidence="2">The sequence shown here is derived from an EMBL/GenBank/DDBJ whole genome shotgun (WGS) entry which is preliminary data.</text>
</comment>
<dbReference type="AlphaFoldDB" id="A0A8S3BGW2"/>
<dbReference type="InterPro" id="IPR030395">
    <property type="entry name" value="GP_PDE_dom"/>
</dbReference>
<dbReference type="GO" id="GO:0006629">
    <property type="term" value="P:lipid metabolic process"/>
    <property type="evidence" value="ECO:0007669"/>
    <property type="project" value="InterPro"/>
</dbReference>
<organism evidence="2 3">
    <name type="scientific">Rotaria magnacalcarata</name>
    <dbReference type="NCBI Taxonomy" id="392030"/>
    <lineage>
        <taxon>Eukaryota</taxon>
        <taxon>Metazoa</taxon>
        <taxon>Spiralia</taxon>
        <taxon>Gnathifera</taxon>
        <taxon>Rotifera</taxon>
        <taxon>Eurotatoria</taxon>
        <taxon>Bdelloidea</taxon>
        <taxon>Philodinida</taxon>
        <taxon>Philodinidae</taxon>
        <taxon>Rotaria</taxon>
    </lineage>
</organism>
<evidence type="ECO:0000313" key="2">
    <source>
        <dbReference type="EMBL" id="CAF4826455.1"/>
    </source>
</evidence>
<evidence type="ECO:0000259" key="1">
    <source>
        <dbReference type="PROSITE" id="PS51704"/>
    </source>
</evidence>
<dbReference type="EMBL" id="CAJOBH010145934">
    <property type="protein sequence ID" value="CAF4826455.1"/>
    <property type="molecule type" value="Genomic_DNA"/>
</dbReference>
<reference evidence="2" key="1">
    <citation type="submission" date="2021-02" db="EMBL/GenBank/DDBJ databases">
        <authorList>
            <person name="Nowell W R."/>
        </authorList>
    </citation>
    <scope>NUCLEOTIDE SEQUENCE</scope>
</reference>
<name>A0A8S3BGW2_9BILA</name>
<proteinExistence type="predicted"/>
<evidence type="ECO:0000313" key="3">
    <source>
        <dbReference type="Proteomes" id="UP000681967"/>
    </source>
</evidence>
<protein>
    <recommendedName>
        <fullName evidence="1">GP-PDE domain-containing protein</fullName>
    </recommendedName>
</protein>
<accession>A0A8S3BGW2</accession>
<sequence length="36" mass="4252">MLRLKQTLFPVLFLTQGDKGDWPQYLDIRTWSIDVG</sequence>
<dbReference type="Proteomes" id="UP000681967">
    <property type="component" value="Unassembled WGS sequence"/>
</dbReference>